<gene>
    <name evidence="2" type="ORF">SAMN06295920_110157</name>
</gene>
<reference evidence="3" key="1">
    <citation type="submission" date="2017-02" db="EMBL/GenBank/DDBJ databases">
        <authorList>
            <person name="Varghese N."/>
            <person name="Submissions S."/>
        </authorList>
    </citation>
    <scope>NUCLEOTIDE SEQUENCE [LARGE SCALE GENOMIC DNA]</scope>
    <source>
        <strain evidence="3">UM2</strain>
    </source>
</reference>
<dbReference type="STRING" id="439228.SAMN06295920_110157"/>
<evidence type="ECO:0000313" key="3">
    <source>
        <dbReference type="Proteomes" id="UP000189818"/>
    </source>
</evidence>
<dbReference type="SUPFAM" id="SSF54909">
    <property type="entry name" value="Dimeric alpha+beta barrel"/>
    <property type="match status" value="2"/>
</dbReference>
<proteinExistence type="predicted"/>
<dbReference type="Proteomes" id="UP000189818">
    <property type="component" value="Unassembled WGS sequence"/>
</dbReference>
<name>A0A1T5FRR7_9SPHN</name>
<dbReference type="AlphaFoldDB" id="A0A1T5FRR7"/>
<protein>
    <recommendedName>
        <fullName evidence="1">EthD domain-containing protein</fullName>
    </recommendedName>
</protein>
<accession>A0A1T5FRR7</accession>
<dbReference type="EMBL" id="FUYM01000010">
    <property type="protein sequence ID" value="SKB98846.1"/>
    <property type="molecule type" value="Genomic_DNA"/>
</dbReference>
<dbReference type="Gene3D" id="3.30.70.100">
    <property type="match status" value="2"/>
</dbReference>
<feature type="domain" description="EthD" evidence="1">
    <location>
        <begin position="145"/>
        <end position="210"/>
    </location>
</feature>
<dbReference type="InterPro" id="IPR011008">
    <property type="entry name" value="Dimeric_a/b-barrel"/>
</dbReference>
<organism evidence="2 3">
    <name type="scientific">Rhizorhabdus histidinilytica</name>
    <dbReference type="NCBI Taxonomy" id="439228"/>
    <lineage>
        <taxon>Bacteria</taxon>
        <taxon>Pseudomonadati</taxon>
        <taxon>Pseudomonadota</taxon>
        <taxon>Alphaproteobacteria</taxon>
        <taxon>Sphingomonadales</taxon>
        <taxon>Sphingomonadaceae</taxon>
        <taxon>Rhizorhabdus</taxon>
    </lineage>
</organism>
<feature type="domain" description="EthD" evidence="1">
    <location>
        <begin position="29"/>
        <end position="115"/>
    </location>
</feature>
<dbReference type="RefSeq" id="WP_223811078.1">
    <property type="nucleotide sequence ID" value="NZ_FUYM01000010.1"/>
</dbReference>
<dbReference type="Pfam" id="PF07110">
    <property type="entry name" value="EthD"/>
    <property type="match status" value="2"/>
</dbReference>
<evidence type="ECO:0000313" key="2">
    <source>
        <dbReference type="EMBL" id="SKB98846.1"/>
    </source>
</evidence>
<evidence type="ECO:0000259" key="1">
    <source>
        <dbReference type="Pfam" id="PF07110"/>
    </source>
</evidence>
<dbReference type="NCBIfam" id="TIGR02118">
    <property type="entry name" value="EthD family reductase"/>
    <property type="match status" value="1"/>
</dbReference>
<sequence>MAGTLASSDAVARAAGPRIIKTLTFMARKPGTTHAEFMRYWLDVHAPMALRVPGMRGMICNEVTLVSTASAHLPGGPRIEIDGIAESWKEETSSLQNPAAPEAAKAWYADGPLFVGQIKGFRVSENVFVPPKRGGDGLIALLKRKPGQSHAQFAKHWLEVHGPMARDVPEVSGLILNEVIAEARRGDIAPLAGFGEIDGIAQSFREDMDAPPSPQRERWYADGKASIGEAIGYRTREHVIIQPS</sequence>
<keyword evidence="3" id="KW-1185">Reference proteome</keyword>
<dbReference type="InterPro" id="IPR009799">
    <property type="entry name" value="EthD_dom"/>
</dbReference>
<dbReference type="GO" id="GO:0016491">
    <property type="term" value="F:oxidoreductase activity"/>
    <property type="evidence" value="ECO:0007669"/>
    <property type="project" value="InterPro"/>
</dbReference>